<evidence type="ECO:0000313" key="2">
    <source>
        <dbReference type="EMBL" id="KAF5704981.1"/>
    </source>
</evidence>
<feature type="region of interest" description="Disordered" evidence="1">
    <location>
        <begin position="89"/>
        <end position="109"/>
    </location>
</feature>
<gene>
    <name evidence="2" type="ORF">FGLOB1_8265</name>
</gene>
<reference evidence="2 3" key="1">
    <citation type="submission" date="2020-05" db="EMBL/GenBank/DDBJ databases">
        <title>Identification and distribution of gene clusters putatively required for synthesis of sphingolipid metabolism inhibitors in phylogenetically diverse species of the filamentous fungus Fusarium.</title>
        <authorList>
            <person name="Kim H.-S."/>
            <person name="Busman M."/>
            <person name="Brown D.W."/>
            <person name="Divon H."/>
            <person name="Uhlig S."/>
            <person name="Proctor R.H."/>
        </authorList>
    </citation>
    <scope>NUCLEOTIDE SEQUENCE [LARGE SCALE GENOMIC DNA]</scope>
    <source>
        <strain evidence="2 3">NRRL 26131</strain>
    </source>
</reference>
<protein>
    <submittedName>
        <fullName evidence="2">Uncharacterized protein</fullName>
    </submittedName>
</protein>
<evidence type="ECO:0000256" key="1">
    <source>
        <dbReference type="SAM" id="MobiDB-lite"/>
    </source>
</evidence>
<proteinExistence type="predicted"/>
<evidence type="ECO:0000313" key="3">
    <source>
        <dbReference type="Proteomes" id="UP000532311"/>
    </source>
</evidence>
<dbReference type="EMBL" id="JAAQPF010000357">
    <property type="protein sequence ID" value="KAF5704981.1"/>
    <property type="molecule type" value="Genomic_DNA"/>
</dbReference>
<name>A0A8H6D5D4_9HYPO</name>
<keyword evidence="3" id="KW-1185">Reference proteome</keyword>
<dbReference type="Proteomes" id="UP000532311">
    <property type="component" value="Unassembled WGS sequence"/>
</dbReference>
<accession>A0A8H6D5D4</accession>
<organism evidence="2 3">
    <name type="scientific">Fusarium globosum</name>
    <dbReference type="NCBI Taxonomy" id="78864"/>
    <lineage>
        <taxon>Eukaryota</taxon>
        <taxon>Fungi</taxon>
        <taxon>Dikarya</taxon>
        <taxon>Ascomycota</taxon>
        <taxon>Pezizomycotina</taxon>
        <taxon>Sordariomycetes</taxon>
        <taxon>Hypocreomycetidae</taxon>
        <taxon>Hypocreales</taxon>
        <taxon>Nectriaceae</taxon>
        <taxon>Fusarium</taxon>
        <taxon>Fusarium fujikuroi species complex</taxon>
    </lineage>
</organism>
<dbReference type="AlphaFoldDB" id="A0A8H6D5D4"/>
<sequence>MSSPQVSPCKSTEAFADRFCCSRIQAKRLRLAWIHAERVRLAERLKVVENLCEADDESTAPLKKQVEAHVEAMAPSIEKYLEEARKSLHEEKAAAAAEETKGLEPNTSN</sequence>
<comment type="caution">
    <text evidence="2">The sequence shown here is derived from an EMBL/GenBank/DDBJ whole genome shotgun (WGS) entry which is preliminary data.</text>
</comment>
<feature type="compositionally biased region" description="Basic and acidic residues" evidence="1">
    <location>
        <begin position="89"/>
        <end position="102"/>
    </location>
</feature>
<feature type="non-terminal residue" evidence="2">
    <location>
        <position position="1"/>
    </location>
</feature>